<sequence length="261" mass="29028">MEVDGVCDCPDWLQQLLKDPPQPFAAELQAEAAANPSAKAAIEYLQKLHEAKLYNELTDAFAYCIQLSDSVDSSSTPQLQLLQSSLGLPPPSIALDKQFKLFLSFAAELVAQVDSLRILKLCAGLLADIPAEAGLLFIEKLKAETQNKKSSHSKLLQGDSQQEKGLSSAAARCFLHALKSYLIAKTQQQQQQQQEEQQLQQLQQAQELLEAAKKQLKDIRSPDPILHSFIHRAQAEIDKARNKYGDFCRETLFFLAYTSAK</sequence>
<reference evidence="4" key="2">
    <citation type="submission" date="2013-10" db="EMBL/GenBank/DDBJ databases">
        <authorList>
            <person name="Aslett M."/>
        </authorList>
    </citation>
    <scope>NUCLEOTIDE SEQUENCE</scope>
    <source>
        <strain evidence="4">Houghton</strain>
    </source>
</reference>
<protein>
    <submittedName>
        <fullName evidence="4">Proteasome PCI domain-containing protein, putative</fullName>
    </submittedName>
</protein>
<dbReference type="GO" id="GO:0005198">
    <property type="term" value="F:structural molecule activity"/>
    <property type="evidence" value="ECO:0007669"/>
    <property type="project" value="TreeGrafter"/>
</dbReference>
<evidence type="ECO:0000313" key="4">
    <source>
        <dbReference type="EMBL" id="CDI83391.1"/>
    </source>
</evidence>
<feature type="coiled-coil region" evidence="2">
    <location>
        <begin position="185"/>
        <end position="250"/>
    </location>
</feature>
<name>U6GT07_EIMAC</name>
<dbReference type="GO" id="GO:0005829">
    <property type="term" value="C:cytosol"/>
    <property type="evidence" value="ECO:0007669"/>
    <property type="project" value="TreeGrafter"/>
</dbReference>
<dbReference type="VEuPathDB" id="ToxoDB:EAH_00037530"/>
<dbReference type="AlphaFoldDB" id="U6GT07"/>
<evidence type="ECO:0000256" key="1">
    <source>
        <dbReference type="ARBA" id="ARBA00022942"/>
    </source>
</evidence>
<evidence type="ECO:0000256" key="2">
    <source>
        <dbReference type="SAM" id="Coils"/>
    </source>
</evidence>
<keyword evidence="5" id="KW-1185">Reference proteome</keyword>
<dbReference type="PANTHER" id="PTHR10539:SF0">
    <property type="entry name" value="26S PROTEASOME NON-ATPASE REGULATORY SUBUNIT 13"/>
    <property type="match status" value="1"/>
</dbReference>
<dbReference type="PANTHER" id="PTHR10539">
    <property type="entry name" value="26S PROTEASOME NON-ATPASE REGULATORY SUBUNIT 13"/>
    <property type="match status" value="1"/>
</dbReference>
<organism evidence="4 5">
    <name type="scientific">Eimeria acervulina</name>
    <name type="common">Coccidian parasite</name>
    <dbReference type="NCBI Taxonomy" id="5801"/>
    <lineage>
        <taxon>Eukaryota</taxon>
        <taxon>Sar</taxon>
        <taxon>Alveolata</taxon>
        <taxon>Apicomplexa</taxon>
        <taxon>Conoidasida</taxon>
        <taxon>Coccidia</taxon>
        <taxon>Eucoccidiorida</taxon>
        <taxon>Eimeriorina</taxon>
        <taxon>Eimeriidae</taxon>
        <taxon>Eimeria</taxon>
    </lineage>
</organism>
<keyword evidence="2" id="KW-0175">Coiled coil</keyword>
<proteinExistence type="predicted"/>
<dbReference type="EMBL" id="HG673408">
    <property type="protein sequence ID" value="CDI83391.1"/>
    <property type="molecule type" value="Genomic_DNA"/>
</dbReference>
<keyword evidence="1 4" id="KW-0647">Proteasome</keyword>
<dbReference type="GeneID" id="25271823"/>
<feature type="domain" description="PSD13 N-terminal" evidence="3">
    <location>
        <begin position="44"/>
        <end position="259"/>
    </location>
</feature>
<evidence type="ECO:0000259" key="3">
    <source>
        <dbReference type="Pfam" id="PF22037"/>
    </source>
</evidence>
<dbReference type="InterPro" id="IPR054179">
    <property type="entry name" value="PSD13_N"/>
</dbReference>
<gene>
    <name evidence="4" type="ORF">EAH_00037530</name>
</gene>
<dbReference type="GO" id="GO:0006511">
    <property type="term" value="P:ubiquitin-dependent protein catabolic process"/>
    <property type="evidence" value="ECO:0007669"/>
    <property type="project" value="TreeGrafter"/>
</dbReference>
<reference evidence="4" key="1">
    <citation type="submission" date="2013-10" db="EMBL/GenBank/DDBJ databases">
        <title>Genomic analysis of the causative agents of coccidiosis in chickens.</title>
        <authorList>
            <person name="Reid A.J."/>
            <person name="Blake D."/>
            <person name="Billington K."/>
            <person name="Browne H."/>
            <person name="Dunn M."/>
            <person name="Hung S."/>
            <person name="Kawahara F."/>
            <person name="Miranda-Saavedra D."/>
            <person name="Mourier T."/>
            <person name="Nagra H."/>
            <person name="Otto T.D."/>
            <person name="Rawlings N."/>
            <person name="Sanchez A."/>
            <person name="Sanders M."/>
            <person name="Subramaniam C."/>
            <person name="Tay Y."/>
            <person name="Dear P."/>
            <person name="Doerig C."/>
            <person name="Gruber A."/>
            <person name="Parkinson J."/>
            <person name="Shirley M."/>
            <person name="Wan K.L."/>
            <person name="Berriman M."/>
            <person name="Tomley F."/>
            <person name="Pain A."/>
        </authorList>
    </citation>
    <scope>NUCLEOTIDE SEQUENCE</scope>
    <source>
        <strain evidence="4">Houghton</strain>
    </source>
</reference>
<dbReference type="InterPro" id="IPR035298">
    <property type="entry name" value="PSMD13"/>
</dbReference>
<dbReference type="Pfam" id="PF22037">
    <property type="entry name" value="PSD13_N"/>
    <property type="match status" value="1"/>
</dbReference>
<dbReference type="GO" id="GO:0005634">
    <property type="term" value="C:nucleus"/>
    <property type="evidence" value="ECO:0007669"/>
    <property type="project" value="TreeGrafter"/>
</dbReference>
<dbReference type="RefSeq" id="XP_013247477.1">
    <property type="nucleotide sequence ID" value="XM_013392023.1"/>
</dbReference>
<dbReference type="OrthoDB" id="5632at5800"/>
<dbReference type="Proteomes" id="UP000018050">
    <property type="component" value="Unassembled WGS sequence"/>
</dbReference>
<accession>U6GT07</accession>
<evidence type="ECO:0000313" key="5">
    <source>
        <dbReference type="Proteomes" id="UP000018050"/>
    </source>
</evidence>
<dbReference type="GO" id="GO:0008541">
    <property type="term" value="C:proteasome regulatory particle, lid subcomplex"/>
    <property type="evidence" value="ECO:0007669"/>
    <property type="project" value="TreeGrafter"/>
</dbReference>